<reference evidence="2 3" key="1">
    <citation type="submission" date="2017-08" db="EMBL/GenBank/DDBJ databases">
        <title>Infants hospitalized years apart are colonized by the same room-sourced microbial strains.</title>
        <authorList>
            <person name="Brooks B."/>
            <person name="Olm M.R."/>
            <person name="Firek B.A."/>
            <person name="Baker R."/>
            <person name="Thomas B.C."/>
            <person name="Morowitz M.J."/>
            <person name="Banfield J.F."/>
        </authorList>
    </citation>
    <scope>NUCLEOTIDE SEQUENCE [LARGE SCALE GENOMIC DNA]</scope>
    <source>
        <strain evidence="2">S2_018_000_R2_101</strain>
    </source>
</reference>
<protein>
    <submittedName>
        <fullName evidence="2">PadR family transcriptional regulator</fullName>
    </submittedName>
</protein>
<dbReference type="AlphaFoldDB" id="A0A2W5ADZ9"/>
<evidence type="ECO:0000313" key="2">
    <source>
        <dbReference type="EMBL" id="PZO91532.1"/>
    </source>
</evidence>
<sequence>MRFGMGYGAWTGGPHFGRKHERMREAMERHGRRRMFEGGELRHVLLKLIGEQPRHGYDLIREIEQLTSGAYAPSPGVIYPTLTLLQDMGLIDEEKSEGARKLFAITAEGRTHLAEHEAEIAALFERLAALGAWRERTDGGPVRRAMGNLKTVLQQRLGAAGADADTQHEIAALIDELAQKIERLK</sequence>
<dbReference type="InterPro" id="IPR036388">
    <property type="entry name" value="WH-like_DNA-bd_sf"/>
</dbReference>
<accession>A0A2W5ADZ9</accession>
<dbReference type="Pfam" id="PF03551">
    <property type="entry name" value="PadR"/>
    <property type="match status" value="1"/>
</dbReference>
<dbReference type="PANTHER" id="PTHR43252:SF7">
    <property type="entry name" value="TRANSCRIPTIONAL REGULATOR YQJI"/>
    <property type="match status" value="1"/>
</dbReference>
<name>A0A2W5ADZ9_9SPHN</name>
<evidence type="ECO:0000259" key="1">
    <source>
        <dbReference type="Pfam" id="PF03551"/>
    </source>
</evidence>
<dbReference type="Proteomes" id="UP000249066">
    <property type="component" value="Unassembled WGS sequence"/>
</dbReference>
<organism evidence="2 3">
    <name type="scientific">Sphingomonas sanxanigenens</name>
    <dbReference type="NCBI Taxonomy" id="397260"/>
    <lineage>
        <taxon>Bacteria</taxon>
        <taxon>Pseudomonadati</taxon>
        <taxon>Pseudomonadota</taxon>
        <taxon>Alphaproteobacteria</taxon>
        <taxon>Sphingomonadales</taxon>
        <taxon>Sphingomonadaceae</taxon>
        <taxon>Sphingomonas</taxon>
    </lineage>
</organism>
<evidence type="ECO:0000313" key="3">
    <source>
        <dbReference type="Proteomes" id="UP000249066"/>
    </source>
</evidence>
<dbReference type="InterPro" id="IPR005149">
    <property type="entry name" value="Tscrpt_reg_PadR_N"/>
</dbReference>
<dbReference type="Gene3D" id="1.10.10.10">
    <property type="entry name" value="Winged helix-like DNA-binding domain superfamily/Winged helix DNA-binding domain"/>
    <property type="match status" value="1"/>
</dbReference>
<comment type="caution">
    <text evidence="2">The sequence shown here is derived from an EMBL/GenBank/DDBJ whole genome shotgun (WGS) entry which is preliminary data.</text>
</comment>
<proteinExistence type="predicted"/>
<dbReference type="InterPro" id="IPR036390">
    <property type="entry name" value="WH_DNA-bd_sf"/>
</dbReference>
<dbReference type="SUPFAM" id="SSF46785">
    <property type="entry name" value="Winged helix' DNA-binding domain"/>
    <property type="match status" value="1"/>
</dbReference>
<dbReference type="EMBL" id="QFNN01000008">
    <property type="protein sequence ID" value="PZO91532.1"/>
    <property type="molecule type" value="Genomic_DNA"/>
</dbReference>
<dbReference type="PANTHER" id="PTHR43252">
    <property type="entry name" value="TRANSCRIPTIONAL REGULATOR YQJI"/>
    <property type="match status" value="1"/>
</dbReference>
<feature type="domain" description="Transcription regulator PadR N-terminal" evidence="1">
    <location>
        <begin position="45"/>
        <end position="115"/>
    </location>
</feature>
<gene>
    <name evidence="2" type="ORF">DI623_02935</name>
</gene>